<dbReference type="SUPFAM" id="SSF48264">
    <property type="entry name" value="Cytochrome P450"/>
    <property type="match status" value="1"/>
</dbReference>
<dbReference type="PRINTS" id="PR00463">
    <property type="entry name" value="EP450I"/>
</dbReference>
<evidence type="ECO:0000256" key="8">
    <source>
        <dbReference type="PIRSR" id="PIRSR602401-1"/>
    </source>
</evidence>
<evidence type="ECO:0000256" key="9">
    <source>
        <dbReference type="RuleBase" id="RU000461"/>
    </source>
</evidence>
<keyword evidence="10" id="KW-0812">Transmembrane</keyword>
<keyword evidence="4 8" id="KW-0479">Metal-binding</keyword>
<dbReference type="Pfam" id="PF00067">
    <property type="entry name" value="p450"/>
    <property type="match status" value="1"/>
</dbReference>
<dbReference type="Gene3D" id="1.10.630.10">
    <property type="entry name" value="Cytochrome P450"/>
    <property type="match status" value="1"/>
</dbReference>
<protein>
    <recommendedName>
        <fullName evidence="13">Cytochrome P450</fullName>
    </recommendedName>
</protein>
<feature type="transmembrane region" description="Helical" evidence="10">
    <location>
        <begin position="58"/>
        <end position="84"/>
    </location>
</feature>
<dbReference type="PANTHER" id="PTHR47950:SF41">
    <property type="entry name" value="(S)-N-METHYLCOCLAURINE 3'-HYDROXYLASE ISOZYME 2-RELATED"/>
    <property type="match status" value="1"/>
</dbReference>
<evidence type="ECO:0000313" key="12">
    <source>
        <dbReference type="Proteomes" id="UP000006882"/>
    </source>
</evidence>
<dbReference type="PRINTS" id="PR00385">
    <property type="entry name" value="P450"/>
</dbReference>
<keyword evidence="10" id="KW-1133">Transmembrane helix</keyword>
<dbReference type="InterPro" id="IPR001128">
    <property type="entry name" value="Cyt_P450"/>
</dbReference>
<proteinExistence type="inferred from homology"/>
<evidence type="ECO:0000256" key="4">
    <source>
        <dbReference type="ARBA" id="ARBA00022723"/>
    </source>
</evidence>
<dbReference type="InterPro" id="IPR017972">
    <property type="entry name" value="Cyt_P450_CS"/>
</dbReference>
<dbReference type="GO" id="GO:0016705">
    <property type="term" value="F:oxidoreductase activity, acting on paired donors, with incorporation or reduction of molecular oxygen"/>
    <property type="evidence" value="ECO:0007669"/>
    <property type="project" value="InterPro"/>
</dbReference>
<evidence type="ECO:0000256" key="5">
    <source>
        <dbReference type="ARBA" id="ARBA00023002"/>
    </source>
</evidence>
<evidence type="ECO:0000256" key="7">
    <source>
        <dbReference type="ARBA" id="ARBA00023033"/>
    </source>
</evidence>
<dbReference type="CDD" id="cd11073">
    <property type="entry name" value="CYP76-like"/>
    <property type="match status" value="1"/>
</dbReference>
<dbReference type="PROSITE" id="PS00086">
    <property type="entry name" value="CYTOCHROME_P450"/>
    <property type="match status" value="1"/>
</dbReference>
<dbReference type="GO" id="GO:0004497">
    <property type="term" value="F:monooxygenase activity"/>
    <property type="evidence" value="ECO:0007669"/>
    <property type="project" value="UniProtKB-KW"/>
</dbReference>
<evidence type="ECO:0000313" key="11">
    <source>
        <dbReference type="EMBL" id="ONH89669.1"/>
    </source>
</evidence>
<keyword evidence="3 8" id="KW-0349">Heme</keyword>
<evidence type="ECO:0000256" key="6">
    <source>
        <dbReference type="ARBA" id="ARBA00023004"/>
    </source>
</evidence>
<dbReference type="GO" id="GO:0005506">
    <property type="term" value="F:iron ion binding"/>
    <property type="evidence" value="ECO:0007669"/>
    <property type="project" value="InterPro"/>
</dbReference>
<dbReference type="Proteomes" id="UP000006882">
    <property type="component" value="Chromosome G8"/>
</dbReference>
<comment type="cofactor">
    <cofactor evidence="1 8">
        <name>heme</name>
        <dbReference type="ChEBI" id="CHEBI:30413"/>
    </cofactor>
</comment>
<dbReference type="Gramene" id="ONH89669">
    <property type="protein sequence ID" value="ONH89669"/>
    <property type="gene ID" value="PRUPE_8G008200"/>
</dbReference>
<keyword evidence="7 9" id="KW-0503">Monooxygenase</keyword>
<dbReference type="AlphaFoldDB" id="A0A251MTS9"/>
<dbReference type="PANTHER" id="PTHR47950">
    <property type="entry name" value="CYTOCHROME P450, FAMILY 76, SUBFAMILY C, POLYPEPTIDE 5-RELATED"/>
    <property type="match status" value="1"/>
</dbReference>
<dbReference type="InterPro" id="IPR002401">
    <property type="entry name" value="Cyt_P450_E_grp-I"/>
</dbReference>
<evidence type="ECO:0000256" key="2">
    <source>
        <dbReference type="ARBA" id="ARBA00010617"/>
    </source>
</evidence>
<sequence>MAQSDGLAKARPYFLDYELAQPGNGNVREDKYTQVTAARDAQSIQTMDFLQLTSISSAFSTCLFSFPLYIIIALATSIGAYFIIHSRDSKNWKDSPPGPVGWPILGSLPHFLNNRLHEDLFHLSRIHGPLFSLKLGLKPVVVIASPEMACKTLKQQEAVFSSRTVTEAIRVITYDTASIVYAPMDSARWRVIRKILMEKLFSAKAFEAFEPLRKQQVHGLLKELYSTSMSRNSVNIAEWAFVASGNIVSNTVCSKNLFENTKKGGRELKHTFWQLMQILGSVNVADLIPVLKPFDPQGLKRRILKIFRRLDAFYENIIKERLEERKIGIGNIGKQNLDLLDVLLDYRSDRDDELKSLSRKNVKGMLAEMFVAGTETTSSTFEWGMAEILRKPDAYKKIVMELDQVVGKDRFVEESDISNLPYLQAAVKEVFRLHPAVPLLVPRSTNEACEVSGYHIPKGCIVLVNVWGMARDPGVWEDPCEFKPERFLGSSIDVKGHDFNLIPFGSGKRSCIGLPLGHRMVHFYLAALLHAFEWECPAEIVDNVEERVGLTIRKGKTLIGIPKPRLSNSVYLQ</sequence>
<keyword evidence="12" id="KW-1185">Reference proteome</keyword>
<accession>A0A251MTS9</accession>
<dbReference type="STRING" id="3760.A0A251MTS9"/>
<evidence type="ECO:0000256" key="1">
    <source>
        <dbReference type="ARBA" id="ARBA00001971"/>
    </source>
</evidence>
<dbReference type="InterPro" id="IPR036396">
    <property type="entry name" value="Cyt_P450_sf"/>
</dbReference>
<gene>
    <name evidence="11" type="ORF">PRUPE_8G008200</name>
</gene>
<keyword evidence="6 8" id="KW-0408">Iron</keyword>
<reference evidence="11 12" key="1">
    <citation type="journal article" date="2013" name="Nat. Genet.">
        <title>The high-quality draft genome of peach (Prunus persica) identifies unique patterns of genetic diversity, domestication and genome evolution.</title>
        <authorList>
            <consortium name="International Peach Genome Initiative"/>
            <person name="Verde I."/>
            <person name="Abbott A.G."/>
            <person name="Scalabrin S."/>
            <person name="Jung S."/>
            <person name="Shu S."/>
            <person name="Marroni F."/>
            <person name="Zhebentyayeva T."/>
            <person name="Dettori M.T."/>
            <person name="Grimwood J."/>
            <person name="Cattonaro F."/>
            <person name="Zuccolo A."/>
            <person name="Rossini L."/>
            <person name="Jenkins J."/>
            <person name="Vendramin E."/>
            <person name="Meisel L.A."/>
            <person name="Decroocq V."/>
            <person name="Sosinski B."/>
            <person name="Prochnik S."/>
            <person name="Mitros T."/>
            <person name="Policriti A."/>
            <person name="Cipriani G."/>
            <person name="Dondini L."/>
            <person name="Ficklin S."/>
            <person name="Goodstein D.M."/>
            <person name="Xuan P."/>
            <person name="Del Fabbro C."/>
            <person name="Aramini V."/>
            <person name="Copetti D."/>
            <person name="Gonzalez S."/>
            <person name="Horner D.S."/>
            <person name="Falchi R."/>
            <person name="Lucas S."/>
            <person name="Mica E."/>
            <person name="Maldonado J."/>
            <person name="Lazzari B."/>
            <person name="Bielenberg D."/>
            <person name="Pirona R."/>
            <person name="Miculan M."/>
            <person name="Barakat A."/>
            <person name="Testolin R."/>
            <person name="Stella A."/>
            <person name="Tartarini S."/>
            <person name="Tonutti P."/>
            <person name="Arus P."/>
            <person name="Orellana A."/>
            <person name="Wells C."/>
            <person name="Main D."/>
            <person name="Vizzotto G."/>
            <person name="Silva H."/>
            <person name="Salamini F."/>
            <person name="Schmutz J."/>
            <person name="Morgante M."/>
            <person name="Rokhsar D.S."/>
        </authorList>
    </citation>
    <scope>NUCLEOTIDE SEQUENCE [LARGE SCALE GENOMIC DNA]</scope>
    <source>
        <strain evidence="12">cv. Nemared</strain>
    </source>
</reference>
<dbReference type="FunFam" id="1.10.630.10:FF:000126">
    <property type="entry name" value="Predicted protein"/>
    <property type="match status" value="1"/>
</dbReference>
<dbReference type="EMBL" id="CM007658">
    <property type="protein sequence ID" value="ONH89669.1"/>
    <property type="molecule type" value="Genomic_DNA"/>
</dbReference>
<evidence type="ECO:0000256" key="3">
    <source>
        <dbReference type="ARBA" id="ARBA00022617"/>
    </source>
</evidence>
<keyword evidence="10" id="KW-0472">Membrane</keyword>
<organism evidence="11 12">
    <name type="scientific">Prunus persica</name>
    <name type="common">Peach</name>
    <name type="synonym">Amygdalus persica</name>
    <dbReference type="NCBI Taxonomy" id="3760"/>
    <lineage>
        <taxon>Eukaryota</taxon>
        <taxon>Viridiplantae</taxon>
        <taxon>Streptophyta</taxon>
        <taxon>Embryophyta</taxon>
        <taxon>Tracheophyta</taxon>
        <taxon>Spermatophyta</taxon>
        <taxon>Magnoliopsida</taxon>
        <taxon>eudicotyledons</taxon>
        <taxon>Gunneridae</taxon>
        <taxon>Pentapetalae</taxon>
        <taxon>rosids</taxon>
        <taxon>fabids</taxon>
        <taxon>Rosales</taxon>
        <taxon>Rosaceae</taxon>
        <taxon>Amygdaloideae</taxon>
        <taxon>Amygdaleae</taxon>
        <taxon>Prunus</taxon>
    </lineage>
</organism>
<name>A0A251MTS9_PRUPE</name>
<dbReference type="GO" id="GO:0020037">
    <property type="term" value="F:heme binding"/>
    <property type="evidence" value="ECO:0007669"/>
    <property type="project" value="InterPro"/>
</dbReference>
<evidence type="ECO:0000256" key="10">
    <source>
        <dbReference type="SAM" id="Phobius"/>
    </source>
</evidence>
<keyword evidence="5 9" id="KW-0560">Oxidoreductase</keyword>
<comment type="similarity">
    <text evidence="2 9">Belongs to the cytochrome P450 family.</text>
</comment>
<evidence type="ECO:0008006" key="13">
    <source>
        <dbReference type="Google" id="ProtNLM"/>
    </source>
</evidence>
<dbReference type="GO" id="GO:0016491">
    <property type="term" value="F:oxidoreductase activity"/>
    <property type="evidence" value="ECO:0000318"/>
    <property type="project" value="GO_Central"/>
</dbReference>
<feature type="binding site" description="axial binding residue" evidence="8">
    <location>
        <position position="511"/>
    </location>
    <ligand>
        <name>heme</name>
        <dbReference type="ChEBI" id="CHEBI:30413"/>
    </ligand>
    <ligandPart>
        <name>Fe</name>
        <dbReference type="ChEBI" id="CHEBI:18248"/>
    </ligandPart>
</feature>